<dbReference type="PATRIC" id="fig|226910.6.peg.2408"/>
<gene>
    <name evidence="2" type="ORF">UCMB321_2419</name>
</gene>
<dbReference type="InterPro" id="IPR018715">
    <property type="entry name" value="DUF2239"/>
</dbReference>
<dbReference type="EMBL" id="JXDG01000032">
    <property type="protein sequence ID" value="KIH83837.1"/>
    <property type="molecule type" value="Genomic_DNA"/>
</dbReference>
<comment type="caution">
    <text evidence="2">The sequence shown here is derived from an EMBL/GenBank/DDBJ whole genome shotgun (WGS) entry which is preliminary data.</text>
</comment>
<organism evidence="2 3">
    <name type="scientific">Pseudomonas batumici</name>
    <dbReference type="NCBI Taxonomy" id="226910"/>
    <lineage>
        <taxon>Bacteria</taxon>
        <taxon>Pseudomonadati</taxon>
        <taxon>Pseudomonadota</taxon>
        <taxon>Gammaproteobacteria</taxon>
        <taxon>Pseudomonadales</taxon>
        <taxon>Pseudomonadaceae</taxon>
        <taxon>Pseudomonas</taxon>
    </lineage>
</organism>
<dbReference type="Pfam" id="PF09998">
    <property type="entry name" value="DUF2239"/>
    <property type="match status" value="1"/>
</dbReference>
<evidence type="ECO:0000256" key="1">
    <source>
        <dbReference type="SAM" id="MobiDB-lite"/>
    </source>
</evidence>
<feature type="compositionally biased region" description="Basic and acidic residues" evidence="1">
    <location>
        <begin position="65"/>
        <end position="74"/>
    </location>
</feature>
<keyword evidence="3" id="KW-1185">Reference proteome</keyword>
<evidence type="ECO:0000313" key="3">
    <source>
        <dbReference type="Proteomes" id="UP000031535"/>
    </source>
</evidence>
<evidence type="ECO:0000313" key="2">
    <source>
        <dbReference type="EMBL" id="KIH83837.1"/>
    </source>
</evidence>
<sequence>MALAIKTAIENGSANTHLVFDDATGRVIDLDLRGTEAEILERLSLPPQASAGRYRPGPGEPAQPAKDEAAEPRGRGRPRLGVVSREVTLLPRQWDWLAAQPGGASAVLRRLVDDARRNGGALQQRRAAQEATYQFMLAIAGDLPGYEEATRALFADDRAALEQRIETWPEDIRAHVMRLAPDAQDYPA</sequence>
<dbReference type="AlphaFoldDB" id="A0A0C2IG10"/>
<protein>
    <recommendedName>
        <fullName evidence="4">DUF2239 family protein</fullName>
    </recommendedName>
</protein>
<reference evidence="2 3" key="1">
    <citation type="submission" date="2015-01" db="EMBL/GenBank/DDBJ databases">
        <title>Complete genome of Pseudomonas batumici UCM B-321 producer of the batumin antibiotic with strong antistaphilococcal and potential anticancer activity.</title>
        <authorList>
            <person name="Klochko V.V."/>
            <person name="Zelena L.B."/>
            <person name="Elena K.A."/>
            <person name="Reva O.N."/>
        </authorList>
    </citation>
    <scope>NUCLEOTIDE SEQUENCE [LARGE SCALE GENOMIC DNA]</scope>
    <source>
        <strain evidence="2 3">UCM B-321</strain>
    </source>
</reference>
<dbReference type="STRING" id="226910.UCMB321_2419"/>
<proteinExistence type="predicted"/>
<accession>A0A0C2IG10</accession>
<feature type="region of interest" description="Disordered" evidence="1">
    <location>
        <begin position="45"/>
        <end position="78"/>
    </location>
</feature>
<evidence type="ECO:0008006" key="4">
    <source>
        <dbReference type="Google" id="ProtNLM"/>
    </source>
</evidence>
<dbReference type="Proteomes" id="UP000031535">
    <property type="component" value="Unassembled WGS sequence"/>
</dbReference>
<name>A0A0C2IG10_9PSED</name>